<accession>A0A6M3ZU25</accession>
<dbReference type="Proteomes" id="UP000501648">
    <property type="component" value="Chromosome"/>
</dbReference>
<dbReference type="AlphaFoldDB" id="A0A6M3ZU25"/>
<protein>
    <submittedName>
        <fullName evidence="1">Uncharacterized protein</fullName>
    </submittedName>
</protein>
<organism evidence="1 2">
    <name type="scientific">Herbaspirillum rubrisubalbicans Os34</name>
    <dbReference type="NCBI Taxonomy" id="1235827"/>
    <lineage>
        <taxon>Bacteria</taxon>
        <taxon>Pseudomonadati</taxon>
        <taxon>Pseudomonadota</taxon>
        <taxon>Betaproteobacteria</taxon>
        <taxon>Burkholderiales</taxon>
        <taxon>Oxalobacteraceae</taxon>
        <taxon>Herbaspirillum</taxon>
    </lineage>
</organism>
<evidence type="ECO:0000313" key="1">
    <source>
        <dbReference type="EMBL" id="QJQ02088.1"/>
    </source>
</evidence>
<evidence type="ECO:0000313" key="2">
    <source>
        <dbReference type="Proteomes" id="UP000501648"/>
    </source>
</evidence>
<proteinExistence type="predicted"/>
<dbReference type="EMBL" id="CP008956">
    <property type="protein sequence ID" value="QJQ02088.1"/>
    <property type="molecule type" value="Genomic_DNA"/>
</dbReference>
<gene>
    <name evidence="1" type="ORF">C798_18180</name>
</gene>
<sequence length="318" mass="35777">MGKHRLADNRPATVAQRELVDNSPRVLQQQKLKDIIQNSPQTGAQRVLRQHVSESTRIANSQHQQARAEKSPVVQAMFKDNGVQYTQNAEYGIVDGDPKQLLVSPTAADIVPPTHFRQIGSTEKEFVPPEVAALENEGGRDGAPMRVEFKVFESIFDFSKDHPNDCGMYAQALTLEYPSWKEEKIAGQHMIGTKQDKQYDPGDSETADNLSLLPGNSYRIDWDNPYLKPREKCAHHVATVVAKDGEDHVTSEADAGRKLTKPVFEMYGTNKNTFWQRHKYYFTLNPSSAKPGLPYVTKMIREDAPDLPQGHNSFPGYK</sequence>
<reference evidence="1 2" key="1">
    <citation type="journal article" date="2012" name="J. Bacteriol.">
        <title>Genome sequence of the pathogenic Herbaspirillum seropedicae strain Os34, isolated from rice roots.</title>
        <authorList>
            <person name="Ye W."/>
            <person name="Ye S."/>
            <person name="Liu J."/>
            <person name="Chang S."/>
            <person name="Chen M."/>
            <person name="Zhu B."/>
            <person name="Guo L."/>
            <person name="An Q."/>
        </authorList>
    </citation>
    <scope>NUCLEOTIDE SEQUENCE [LARGE SCALE GENOMIC DNA]</scope>
    <source>
        <strain evidence="1 2">Os34</strain>
    </source>
</reference>
<name>A0A6M3ZU25_9BURK</name>